<comment type="caution">
    <text evidence="1">The sequence shown here is derived from an EMBL/GenBank/DDBJ whole genome shotgun (WGS) entry which is preliminary data.</text>
</comment>
<dbReference type="EMBL" id="QGKX02000004">
    <property type="protein sequence ID" value="KAF3602025.1"/>
    <property type="molecule type" value="Genomic_DNA"/>
</dbReference>
<dbReference type="Proteomes" id="UP000712600">
    <property type="component" value="Unassembled WGS sequence"/>
</dbReference>
<protein>
    <submittedName>
        <fullName evidence="1">Uncharacterized protein</fullName>
    </submittedName>
</protein>
<dbReference type="AlphaFoldDB" id="A0A8S9SPU6"/>
<sequence length="79" mass="8656">MTNVLIAEVAQVMSASESLQQASLPRSIQDIIVQNLTFHLKLSEIHFSSTMVRDDMPGAVSQTLKPTLVLTKSISENNT</sequence>
<evidence type="ECO:0000313" key="2">
    <source>
        <dbReference type="Proteomes" id="UP000712600"/>
    </source>
</evidence>
<gene>
    <name evidence="1" type="ORF">F2Q69_00037078</name>
</gene>
<proteinExistence type="predicted"/>
<name>A0A8S9SPU6_BRACR</name>
<organism evidence="1 2">
    <name type="scientific">Brassica cretica</name>
    <name type="common">Mustard</name>
    <dbReference type="NCBI Taxonomy" id="69181"/>
    <lineage>
        <taxon>Eukaryota</taxon>
        <taxon>Viridiplantae</taxon>
        <taxon>Streptophyta</taxon>
        <taxon>Embryophyta</taxon>
        <taxon>Tracheophyta</taxon>
        <taxon>Spermatophyta</taxon>
        <taxon>Magnoliopsida</taxon>
        <taxon>eudicotyledons</taxon>
        <taxon>Gunneridae</taxon>
        <taxon>Pentapetalae</taxon>
        <taxon>rosids</taxon>
        <taxon>malvids</taxon>
        <taxon>Brassicales</taxon>
        <taxon>Brassicaceae</taxon>
        <taxon>Brassiceae</taxon>
        <taxon>Brassica</taxon>
    </lineage>
</organism>
<reference evidence="1" key="1">
    <citation type="submission" date="2019-12" db="EMBL/GenBank/DDBJ databases">
        <title>Genome sequencing and annotation of Brassica cretica.</title>
        <authorList>
            <person name="Studholme D.J."/>
            <person name="Sarris P."/>
        </authorList>
    </citation>
    <scope>NUCLEOTIDE SEQUENCE</scope>
    <source>
        <strain evidence="1">PFS-109/04</strain>
        <tissue evidence="1">Leaf</tissue>
    </source>
</reference>
<evidence type="ECO:0000313" key="1">
    <source>
        <dbReference type="EMBL" id="KAF3602025.1"/>
    </source>
</evidence>
<accession>A0A8S9SPU6</accession>